<dbReference type="InterPro" id="IPR009057">
    <property type="entry name" value="Homeodomain-like_sf"/>
</dbReference>
<evidence type="ECO:0000259" key="5">
    <source>
        <dbReference type="PROSITE" id="PS51071"/>
    </source>
</evidence>
<dbReference type="PROSITE" id="PS51071">
    <property type="entry name" value="HTH_RPIR"/>
    <property type="match status" value="1"/>
</dbReference>
<evidence type="ECO:0000256" key="2">
    <source>
        <dbReference type="ARBA" id="ARBA00023125"/>
    </source>
</evidence>
<dbReference type="GO" id="GO:0003677">
    <property type="term" value="F:DNA binding"/>
    <property type="evidence" value="ECO:0007669"/>
    <property type="project" value="UniProtKB-KW"/>
</dbReference>
<proteinExistence type="predicted"/>
<name>A0A7W9VWC4_9HYPH</name>
<dbReference type="Gene3D" id="1.10.10.10">
    <property type="entry name" value="Winged helix-like DNA-binding domain superfamily/Winged helix DNA-binding domain"/>
    <property type="match status" value="1"/>
</dbReference>
<evidence type="ECO:0000256" key="4">
    <source>
        <dbReference type="SAM" id="MobiDB-lite"/>
    </source>
</evidence>
<protein>
    <submittedName>
        <fullName evidence="7">DNA-binding MurR/RpiR family transcriptional regulator</fullName>
    </submittedName>
</protein>
<evidence type="ECO:0000313" key="7">
    <source>
        <dbReference type="EMBL" id="MBB6013953.1"/>
    </source>
</evidence>
<dbReference type="InterPro" id="IPR001347">
    <property type="entry name" value="SIS_dom"/>
</dbReference>
<dbReference type="CDD" id="cd05013">
    <property type="entry name" value="SIS_RpiR"/>
    <property type="match status" value="1"/>
</dbReference>
<dbReference type="AlphaFoldDB" id="A0A7W9VWC4"/>
<dbReference type="SUPFAM" id="SSF53697">
    <property type="entry name" value="SIS domain"/>
    <property type="match status" value="1"/>
</dbReference>
<evidence type="ECO:0000313" key="8">
    <source>
        <dbReference type="Proteomes" id="UP000533306"/>
    </source>
</evidence>
<organism evidence="7 8">
    <name type="scientific">Aquamicrobium lusatiense</name>
    <dbReference type="NCBI Taxonomy" id="89772"/>
    <lineage>
        <taxon>Bacteria</taxon>
        <taxon>Pseudomonadati</taxon>
        <taxon>Pseudomonadota</taxon>
        <taxon>Alphaproteobacteria</taxon>
        <taxon>Hyphomicrobiales</taxon>
        <taxon>Phyllobacteriaceae</taxon>
        <taxon>Aquamicrobium</taxon>
    </lineage>
</organism>
<dbReference type="GO" id="GO:0003700">
    <property type="term" value="F:DNA-binding transcription factor activity"/>
    <property type="evidence" value="ECO:0007669"/>
    <property type="project" value="InterPro"/>
</dbReference>
<gene>
    <name evidence="7" type="ORF">HNR59_003347</name>
</gene>
<dbReference type="Pfam" id="PF01380">
    <property type="entry name" value="SIS"/>
    <property type="match status" value="1"/>
</dbReference>
<keyword evidence="3" id="KW-0804">Transcription</keyword>
<evidence type="ECO:0000256" key="1">
    <source>
        <dbReference type="ARBA" id="ARBA00023015"/>
    </source>
</evidence>
<keyword evidence="8" id="KW-1185">Reference proteome</keyword>
<dbReference type="GO" id="GO:0097367">
    <property type="term" value="F:carbohydrate derivative binding"/>
    <property type="evidence" value="ECO:0007669"/>
    <property type="project" value="InterPro"/>
</dbReference>
<reference evidence="7 8" key="1">
    <citation type="submission" date="2020-08" db="EMBL/GenBank/DDBJ databases">
        <title>Genomic Encyclopedia of Type Strains, Phase IV (KMG-IV): sequencing the most valuable type-strain genomes for metagenomic binning, comparative biology and taxonomic classification.</title>
        <authorList>
            <person name="Goeker M."/>
        </authorList>
    </citation>
    <scope>NUCLEOTIDE SEQUENCE [LARGE SCALE GENOMIC DNA]</scope>
    <source>
        <strain evidence="7 8">DSM 11099</strain>
    </source>
</reference>
<dbReference type="Gene3D" id="3.40.50.10490">
    <property type="entry name" value="Glucose-6-phosphate isomerase like protein, domain 1"/>
    <property type="match status" value="1"/>
</dbReference>
<feature type="compositionally biased region" description="Pro residues" evidence="4">
    <location>
        <begin position="313"/>
        <end position="322"/>
    </location>
</feature>
<dbReference type="EMBL" id="JACHEU010000003">
    <property type="protein sequence ID" value="MBB6013953.1"/>
    <property type="molecule type" value="Genomic_DNA"/>
</dbReference>
<evidence type="ECO:0000256" key="3">
    <source>
        <dbReference type="ARBA" id="ARBA00023163"/>
    </source>
</evidence>
<dbReference type="InterPro" id="IPR000281">
    <property type="entry name" value="HTH_RpiR"/>
</dbReference>
<dbReference type="PANTHER" id="PTHR30514:SF18">
    <property type="entry name" value="RPIR-FAMILY TRANSCRIPTIONAL REGULATOR"/>
    <property type="match status" value="1"/>
</dbReference>
<feature type="region of interest" description="Disordered" evidence="4">
    <location>
        <begin position="302"/>
        <end position="322"/>
    </location>
</feature>
<dbReference type="Proteomes" id="UP000533306">
    <property type="component" value="Unassembled WGS sequence"/>
</dbReference>
<accession>A0A7W9VWC4</accession>
<dbReference type="InterPro" id="IPR047640">
    <property type="entry name" value="RpiR-like"/>
</dbReference>
<comment type="caution">
    <text evidence="7">The sequence shown here is derived from an EMBL/GenBank/DDBJ whole genome shotgun (WGS) entry which is preliminary data.</text>
</comment>
<dbReference type="InterPro" id="IPR036388">
    <property type="entry name" value="WH-like_DNA-bd_sf"/>
</dbReference>
<sequence>MAKDNNERDLSATMSMDELTATIHEQIPAMPAQLAAGARFILDHPDVVVTSSMRDIAMSIGVAPATLVRLARALGFPDWSSLREIYVASYRGSPGLYARGASALVEGADEESLLGRMASTLAVDTTRLGLINDAATFDAAVRRLAEAPRIYVAAFLSCRAPGLTFTYISRLFRDGVHLSEASGSSLVTELATLNEKDVVLSINFSPYSRDSLLVAGAVKRSGAGLISLADSRVTPLSDVAEHVLLFETASPSFFPTITAATALAESLTAGMMRHLGVRATEHLTRVEESLYAADTYVAANARSPTPGIASKSSPPPTTGNNS</sequence>
<keyword evidence="2 7" id="KW-0238">DNA-binding</keyword>
<dbReference type="InterPro" id="IPR046348">
    <property type="entry name" value="SIS_dom_sf"/>
</dbReference>
<dbReference type="PROSITE" id="PS51464">
    <property type="entry name" value="SIS"/>
    <property type="match status" value="1"/>
</dbReference>
<dbReference type="RefSeq" id="WP_183832140.1">
    <property type="nucleotide sequence ID" value="NZ_JACHEU010000003.1"/>
</dbReference>
<feature type="domain" description="SIS" evidence="6">
    <location>
        <begin position="140"/>
        <end position="277"/>
    </location>
</feature>
<evidence type="ECO:0000259" key="6">
    <source>
        <dbReference type="PROSITE" id="PS51464"/>
    </source>
</evidence>
<feature type="domain" description="HTH rpiR-type" evidence="5">
    <location>
        <begin position="17"/>
        <end position="93"/>
    </location>
</feature>
<dbReference type="SUPFAM" id="SSF46689">
    <property type="entry name" value="Homeodomain-like"/>
    <property type="match status" value="1"/>
</dbReference>
<dbReference type="GO" id="GO:1901135">
    <property type="term" value="P:carbohydrate derivative metabolic process"/>
    <property type="evidence" value="ECO:0007669"/>
    <property type="project" value="InterPro"/>
</dbReference>
<dbReference type="PANTHER" id="PTHR30514">
    <property type="entry name" value="GLUCOKINASE"/>
    <property type="match status" value="1"/>
</dbReference>
<keyword evidence="1" id="KW-0805">Transcription regulation</keyword>
<dbReference type="InterPro" id="IPR035472">
    <property type="entry name" value="RpiR-like_SIS"/>
</dbReference>